<dbReference type="EMBL" id="VSSQ01023812">
    <property type="protein sequence ID" value="MPM70959.1"/>
    <property type="molecule type" value="Genomic_DNA"/>
</dbReference>
<organism evidence="1">
    <name type="scientific">bioreactor metagenome</name>
    <dbReference type="NCBI Taxonomy" id="1076179"/>
    <lineage>
        <taxon>unclassified sequences</taxon>
        <taxon>metagenomes</taxon>
        <taxon>ecological metagenomes</taxon>
    </lineage>
</organism>
<evidence type="ECO:0000313" key="1">
    <source>
        <dbReference type="EMBL" id="MPM70959.1"/>
    </source>
</evidence>
<protein>
    <submittedName>
        <fullName evidence="1">Uncharacterized protein</fullName>
    </submittedName>
</protein>
<comment type="caution">
    <text evidence="1">The sequence shown here is derived from an EMBL/GenBank/DDBJ whole genome shotgun (WGS) entry which is preliminary data.</text>
</comment>
<name>A0A645C031_9ZZZZ</name>
<reference evidence="1" key="1">
    <citation type="submission" date="2019-08" db="EMBL/GenBank/DDBJ databases">
        <authorList>
            <person name="Kucharzyk K."/>
            <person name="Murdoch R.W."/>
            <person name="Higgins S."/>
            <person name="Loffler F."/>
        </authorList>
    </citation>
    <scope>NUCLEOTIDE SEQUENCE</scope>
</reference>
<sequence length="114" mass="13492">MIVSYNSCCKYYTKCALLINYTRQKLCYNNALIVTTRKLEKHPNMTKGISFFDFTLLPDEQQYELVFTDAEFMDVREVGSSKYVLYKLYGFCVELEYNILQNKIVNEFVFKKGL</sequence>
<gene>
    <name evidence="1" type="ORF">SDC9_117922</name>
</gene>
<proteinExistence type="predicted"/>
<dbReference type="AlphaFoldDB" id="A0A645C031"/>
<accession>A0A645C031</accession>